<feature type="region of interest" description="Disordered" evidence="5">
    <location>
        <begin position="458"/>
        <end position="477"/>
    </location>
</feature>
<dbReference type="WBParaSite" id="Csp11.Scaffold629.g11220.t1">
    <property type="protein sequence ID" value="Csp11.Scaffold629.g11220.t1"/>
    <property type="gene ID" value="Csp11.Scaffold629.g11220"/>
</dbReference>
<comment type="similarity">
    <text evidence="1">Belongs to the peptidase C48 family.</text>
</comment>
<keyword evidence="4" id="KW-0788">Thiol protease</keyword>
<dbReference type="PANTHER" id="PTHR46915:SF2">
    <property type="entry name" value="UBIQUITIN-LIKE PROTEASE 4"/>
    <property type="match status" value="1"/>
</dbReference>
<evidence type="ECO:0000259" key="6">
    <source>
        <dbReference type="PROSITE" id="PS50600"/>
    </source>
</evidence>
<accession>A0A1I7TS38</accession>
<evidence type="ECO:0000313" key="8">
    <source>
        <dbReference type="WBParaSite" id="Csp11.Scaffold629.g11220.t1"/>
    </source>
</evidence>
<reference evidence="8" key="1">
    <citation type="submission" date="2016-11" db="UniProtKB">
        <authorList>
            <consortium name="WormBaseParasite"/>
        </authorList>
    </citation>
    <scope>IDENTIFICATION</scope>
</reference>
<evidence type="ECO:0000256" key="3">
    <source>
        <dbReference type="ARBA" id="ARBA00022801"/>
    </source>
</evidence>
<proteinExistence type="inferred from homology"/>
<keyword evidence="3" id="KW-0378">Hydrolase</keyword>
<evidence type="ECO:0000313" key="7">
    <source>
        <dbReference type="Proteomes" id="UP000095282"/>
    </source>
</evidence>
<dbReference type="GO" id="GO:0006508">
    <property type="term" value="P:proteolysis"/>
    <property type="evidence" value="ECO:0007669"/>
    <property type="project" value="UniProtKB-KW"/>
</dbReference>
<evidence type="ECO:0000256" key="1">
    <source>
        <dbReference type="ARBA" id="ARBA00005234"/>
    </source>
</evidence>
<dbReference type="Gene3D" id="1.10.418.20">
    <property type="match status" value="1"/>
</dbReference>
<dbReference type="InterPro" id="IPR038765">
    <property type="entry name" value="Papain-like_cys_pep_sf"/>
</dbReference>
<dbReference type="InterPro" id="IPR003653">
    <property type="entry name" value="Peptidase_C48_C"/>
</dbReference>
<dbReference type="SUPFAM" id="SSF54001">
    <property type="entry name" value="Cysteine proteinases"/>
    <property type="match status" value="1"/>
</dbReference>
<dbReference type="Gene3D" id="3.30.310.130">
    <property type="entry name" value="Ubiquitin-related"/>
    <property type="match status" value="1"/>
</dbReference>
<evidence type="ECO:0000256" key="4">
    <source>
        <dbReference type="ARBA" id="ARBA00022807"/>
    </source>
</evidence>
<dbReference type="GO" id="GO:0008234">
    <property type="term" value="F:cysteine-type peptidase activity"/>
    <property type="evidence" value="ECO:0007669"/>
    <property type="project" value="UniProtKB-KW"/>
</dbReference>
<dbReference type="PANTHER" id="PTHR46915">
    <property type="entry name" value="UBIQUITIN-LIKE PROTEASE 4-RELATED"/>
    <property type="match status" value="1"/>
</dbReference>
<dbReference type="Pfam" id="PF02902">
    <property type="entry name" value="Peptidase_C48"/>
    <property type="match status" value="1"/>
</dbReference>
<sequence>MDLEEKEKVLIIVKNMIRKRDKSLRLLFMPEQFIIGNHTFKLVQETPLTIENNSLGKLSVRVRVAADPMVGYTEKDLGIGLTKMEHIALKNEFQENPAAIMCTIKTSTFDKVGTLLTGVKEIVEKELHGNKQQTKKILFILKPWKQEPENYLKIEFRDNGIDKARFFDFETASKLLTNEVAAVWANTISEHNRGQMKLTGDRNDSLIDEITSHQWAQALATLHLKKSTCLNTGSVTYVRCEDSIYRKDNRINSNHMRNNGEKGYKLLAESCFDENEVRPIKKRKVAHDQFAQLIQWVGQEGWIEEQFERNKENDPFQTAYKKELGLRYFVSRTPSVMEYLKFQQVIWQTGNLMKKRKDVDESMEFDVIHALQNNNAQNTIPYEIMPYPPTYGDSNNSIEKVNQDVGHLREDVQNFFSIPDFSDQSFQQDRNESFHTPSMQQAGAFDNGDVVHSNQMNHLSHHSEQSVPPNTQQSHDYPTNVPVISALENHSTLPHAVQFKPQSSAGLYPSSNSVPNMTGAEVHPLFFSQHKPEEIQNLNGLSQGDNAAQIPQEQNVRPRMAVALRGSPRPDGNEQLFVFPPPGVGGSEHVTISVKDVRTLDRKEFLNDNVMSFMINYINYFMISQELRNKIFMSNTFIYCRLQRGLVVPQCFSGRKNFDPEHEKILTDNCVYVTRWTKRFDVFSKSYVVIPINEDLHWMVIAVINPGGVLVDVKDEAKSREAPKCYIVFYDPLSGLDPCKRRHMGHCIKRYLSVLFQQTKAPGKRFAAGKEYIYDEERIVLMRAKDAPIQDNFTDCGLYALHFIEGLFCSPNGPVAVEDYPDLSWKDIWPAAENMCDLMRDKVYNLILDQADQRARSRLDKYEKYYKCGLNREGKLRKARRHSALNRRIPRHDAHYLRHYSLSPPSRQVMYDDPTFTNPRQLATMPITQRVRELKIPEENFPIAY</sequence>
<feature type="compositionally biased region" description="Polar residues" evidence="5">
    <location>
        <begin position="465"/>
        <end position="477"/>
    </location>
</feature>
<organism evidence="7 8">
    <name type="scientific">Caenorhabditis tropicalis</name>
    <dbReference type="NCBI Taxonomy" id="1561998"/>
    <lineage>
        <taxon>Eukaryota</taxon>
        <taxon>Metazoa</taxon>
        <taxon>Ecdysozoa</taxon>
        <taxon>Nematoda</taxon>
        <taxon>Chromadorea</taxon>
        <taxon>Rhabditida</taxon>
        <taxon>Rhabditina</taxon>
        <taxon>Rhabditomorpha</taxon>
        <taxon>Rhabditoidea</taxon>
        <taxon>Rhabditidae</taxon>
        <taxon>Peloderinae</taxon>
        <taxon>Caenorhabditis</taxon>
    </lineage>
</organism>
<name>A0A1I7TS38_9PELO</name>
<dbReference type="GO" id="GO:0016926">
    <property type="term" value="P:protein desumoylation"/>
    <property type="evidence" value="ECO:0007669"/>
    <property type="project" value="UniProtKB-ARBA"/>
</dbReference>
<evidence type="ECO:0000256" key="2">
    <source>
        <dbReference type="ARBA" id="ARBA00022670"/>
    </source>
</evidence>
<dbReference type="Proteomes" id="UP000095282">
    <property type="component" value="Unplaced"/>
</dbReference>
<dbReference type="PROSITE" id="PS50600">
    <property type="entry name" value="ULP_PROTEASE"/>
    <property type="match status" value="1"/>
</dbReference>
<dbReference type="eggNOG" id="KOG0779">
    <property type="taxonomic scope" value="Eukaryota"/>
</dbReference>
<keyword evidence="2" id="KW-0645">Protease</keyword>
<protein>
    <submittedName>
        <fullName evidence="8">ULP_PROTEASE domain-containing protein</fullName>
    </submittedName>
</protein>
<keyword evidence="7" id="KW-1185">Reference proteome</keyword>
<feature type="domain" description="Ubiquitin-like protease family profile" evidence="6">
    <location>
        <begin position="590"/>
        <end position="807"/>
    </location>
</feature>
<dbReference type="STRING" id="1561998.A0A1I7TS38"/>
<dbReference type="AlphaFoldDB" id="A0A1I7TS38"/>
<evidence type="ECO:0000256" key="5">
    <source>
        <dbReference type="SAM" id="MobiDB-lite"/>
    </source>
</evidence>